<organism evidence="2 3">
    <name type="scientific">Peromyscus maniculatus bairdii</name>
    <name type="common">Prairie deer mouse</name>
    <dbReference type="NCBI Taxonomy" id="230844"/>
    <lineage>
        <taxon>Eukaryota</taxon>
        <taxon>Metazoa</taxon>
        <taxon>Chordata</taxon>
        <taxon>Craniata</taxon>
        <taxon>Vertebrata</taxon>
        <taxon>Euteleostomi</taxon>
        <taxon>Mammalia</taxon>
        <taxon>Eutheria</taxon>
        <taxon>Euarchontoglires</taxon>
        <taxon>Glires</taxon>
        <taxon>Rodentia</taxon>
        <taxon>Myomorpha</taxon>
        <taxon>Muroidea</taxon>
        <taxon>Cricetidae</taxon>
        <taxon>Neotominae</taxon>
        <taxon>Peromyscus</taxon>
    </lineage>
</organism>
<reference evidence="2" key="3">
    <citation type="submission" date="2025-09" db="UniProtKB">
        <authorList>
            <consortium name="Ensembl"/>
        </authorList>
    </citation>
    <scope>IDENTIFICATION</scope>
</reference>
<feature type="transmembrane region" description="Helical" evidence="1">
    <location>
        <begin position="35"/>
        <end position="51"/>
    </location>
</feature>
<evidence type="ECO:0000256" key="1">
    <source>
        <dbReference type="SAM" id="Phobius"/>
    </source>
</evidence>
<keyword evidence="1" id="KW-1133">Transmembrane helix</keyword>
<reference evidence="2" key="2">
    <citation type="submission" date="2025-08" db="UniProtKB">
        <authorList>
            <consortium name="Ensembl"/>
        </authorList>
    </citation>
    <scope>IDENTIFICATION</scope>
</reference>
<evidence type="ECO:0000313" key="2">
    <source>
        <dbReference type="Ensembl" id="ENSPEMP00000003989.1"/>
    </source>
</evidence>
<dbReference type="Pfam" id="PF17671">
    <property type="entry name" value="DUF5531"/>
    <property type="match status" value="1"/>
</dbReference>
<keyword evidence="1" id="KW-0472">Membrane</keyword>
<protein>
    <submittedName>
        <fullName evidence="2">Testis expressed 46</fullName>
    </submittedName>
</protein>
<dbReference type="GO" id="GO:0007338">
    <property type="term" value="P:single fertilization"/>
    <property type="evidence" value="ECO:0007669"/>
    <property type="project" value="Ensembl"/>
</dbReference>
<reference evidence="2 3" key="1">
    <citation type="submission" date="2018-10" db="EMBL/GenBank/DDBJ databases">
        <title>Improved assembly of the deer mouse Peromyscus maniculatus genome.</title>
        <authorList>
            <person name="Lassance J.-M."/>
            <person name="Hoekstra H.E."/>
        </authorList>
    </citation>
    <scope>NUCLEOTIDE SEQUENCE [LARGE SCALE GENOMIC DNA]</scope>
</reference>
<accession>A0A8C8T4M8</accession>
<keyword evidence="1" id="KW-0812">Transmembrane</keyword>
<dbReference type="Ensembl" id="ENSPEMT00000007186.2">
    <property type="protein sequence ID" value="ENSPEMP00000003989.1"/>
    <property type="gene ID" value="ENSPEMG00000006030.2"/>
</dbReference>
<dbReference type="Proteomes" id="UP000694547">
    <property type="component" value="Chromosome 2"/>
</dbReference>
<dbReference type="PANTHER" id="PTHR39412">
    <property type="entry name" value="TESTIS-EXPRESSED PROTEIN 46"/>
    <property type="match status" value="1"/>
</dbReference>
<sequence length="168" mass="19524">MLGELMFLLRSFHGFLASSGTIGAVLAWLLSSKPALFGFLFLLLLLSNWLVKHELSRAPFQPQTEVAEPTAVAPLLFPNDTAMNNKELEKMNACFALQDKVLERLLFSEMKLNVLENQMFIIWNKMSRRRRWTSRRRNFSRRPLRTRRNDSTFSTMSNYTTNTLTECN</sequence>
<evidence type="ECO:0000313" key="3">
    <source>
        <dbReference type="Proteomes" id="UP000694547"/>
    </source>
</evidence>
<feature type="transmembrane region" description="Helical" evidence="1">
    <location>
        <begin position="7"/>
        <end position="29"/>
    </location>
</feature>
<keyword evidence="3" id="KW-1185">Reference proteome</keyword>
<name>A0A8C8T4M8_PERMB</name>
<proteinExistence type="predicted"/>
<dbReference type="AlphaFoldDB" id="A0A8C8T4M8"/>
<dbReference type="PANTHER" id="PTHR39412:SF1">
    <property type="entry name" value="TESTIS-EXPRESSED PROTEIN 46"/>
    <property type="match status" value="1"/>
</dbReference>
<dbReference type="InterPro" id="IPR038788">
    <property type="entry name" value="TEX46-like"/>
</dbReference>
<dbReference type="GeneTree" id="ENSGT00390000007769"/>